<accession>A0A1D1VVD6</accession>
<feature type="coiled-coil region" evidence="1">
    <location>
        <begin position="132"/>
        <end position="166"/>
    </location>
</feature>
<proteinExistence type="predicted"/>
<evidence type="ECO:0000313" key="4">
    <source>
        <dbReference type="Proteomes" id="UP000186922"/>
    </source>
</evidence>
<dbReference type="EMBL" id="BDGG01000008">
    <property type="protein sequence ID" value="GAV02569.1"/>
    <property type="molecule type" value="Genomic_DNA"/>
</dbReference>
<feature type="compositionally biased region" description="Low complexity" evidence="2">
    <location>
        <begin position="218"/>
        <end position="229"/>
    </location>
</feature>
<feature type="compositionally biased region" description="Low complexity" evidence="2">
    <location>
        <begin position="64"/>
        <end position="74"/>
    </location>
</feature>
<evidence type="ECO:0000256" key="1">
    <source>
        <dbReference type="SAM" id="Coils"/>
    </source>
</evidence>
<feature type="region of interest" description="Disordered" evidence="2">
    <location>
        <begin position="174"/>
        <end position="229"/>
    </location>
</feature>
<reference evidence="3 4" key="1">
    <citation type="journal article" date="2016" name="Nat. Commun.">
        <title>Extremotolerant tardigrade genome and improved radiotolerance of human cultured cells by tardigrade-unique protein.</title>
        <authorList>
            <person name="Hashimoto T."/>
            <person name="Horikawa D.D."/>
            <person name="Saito Y."/>
            <person name="Kuwahara H."/>
            <person name="Kozuka-Hata H."/>
            <person name="Shin-I T."/>
            <person name="Minakuchi Y."/>
            <person name="Ohishi K."/>
            <person name="Motoyama A."/>
            <person name="Aizu T."/>
            <person name="Enomoto A."/>
            <person name="Kondo K."/>
            <person name="Tanaka S."/>
            <person name="Hara Y."/>
            <person name="Koshikawa S."/>
            <person name="Sagara H."/>
            <person name="Miura T."/>
            <person name="Yokobori S."/>
            <person name="Miyagawa K."/>
            <person name="Suzuki Y."/>
            <person name="Kubo T."/>
            <person name="Oyama M."/>
            <person name="Kohara Y."/>
            <person name="Fujiyama A."/>
            <person name="Arakawa K."/>
            <person name="Katayama T."/>
            <person name="Toyoda A."/>
            <person name="Kunieda T."/>
        </authorList>
    </citation>
    <scope>NUCLEOTIDE SEQUENCE [LARGE SCALE GENOMIC DNA]</scope>
    <source>
        <strain evidence="3 4">YOKOZUNA-1</strain>
    </source>
</reference>
<feature type="compositionally biased region" description="Basic and acidic residues" evidence="2">
    <location>
        <begin position="83"/>
        <end position="97"/>
    </location>
</feature>
<dbReference type="AlphaFoldDB" id="A0A1D1VVD6"/>
<keyword evidence="4" id="KW-1185">Reference proteome</keyword>
<sequence length="568" mass="63879">MSRRASAEFEQTITMLQKGNDVHRLESSNAVIPDIISDISEETRMEKSTSASSSPDMKKERSSKTGLLTGSTTKNRSGYSSPTKEDKEAIRKPEKPKAKSTAVVKTTKPLQLKASAHLSNAPMSFIPFTEIREGIEQARQSLETRKERVRQLLSRNERRYAQYQREISMEQVDYRKERKKDRAGKIQRSVSADKFARSNSRQNANRKLAKSKTALGLSTDTTASSQSTTQAVPVFRAKVEVHEGSLTEKREIKPGAFELSLSQLLAVPSLPYSGTETELNRMLEDRPSYLQGKLTADASRSSLHEDRTLVSLESYVEDPIFSTSGQSSIFQLGEGLESFLNSPSHSVENLSERSLPPLLPMVSDDYRPIFGWNEEGCQSFSSLLDNPKVNNMSMASIAKEPHVQLPPPVEAGISAYTGSNRLDYIREQLEDLHEMTKCLEKNTAGMVLDKITVSGHETPSDRLDRRPSKIDPVEVIDSTWNPIFDELETYLAKKFGGKNKREKQLDDAQKSVRYMEKQLARQATTLEKYREQQRELILQLLMKQESLLHVFRMAAVDAGELENALSGH</sequence>
<evidence type="ECO:0000313" key="3">
    <source>
        <dbReference type="EMBL" id="GAV02569.1"/>
    </source>
</evidence>
<organism evidence="3 4">
    <name type="scientific">Ramazzottius varieornatus</name>
    <name type="common">Water bear</name>
    <name type="synonym">Tardigrade</name>
    <dbReference type="NCBI Taxonomy" id="947166"/>
    <lineage>
        <taxon>Eukaryota</taxon>
        <taxon>Metazoa</taxon>
        <taxon>Ecdysozoa</taxon>
        <taxon>Tardigrada</taxon>
        <taxon>Eutardigrada</taxon>
        <taxon>Parachela</taxon>
        <taxon>Hypsibioidea</taxon>
        <taxon>Ramazzottiidae</taxon>
        <taxon>Ramazzottius</taxon>
    </lineage>
</organism>
<protein>
    <submittedName>
        <fullName evidence="3">Uncharacterized protein</fullName>
    </submittedName>
</protein>
<comment type="caution">
    <text evidence="3">The sequence shown here is derived from an EMBL/GenBank/DDBJ whole genome shotgun (WGS) entry which is preliminary data.</text>
</comment>
<dbReference type="Proteomes" id="UP000186922">
    <property type="component" value="Unassembled WGS sequence"/>
</dbReference>
<gene>
    <name evidence="3" type="primary">RvY_13114-1</name>
    <name evidence="3" type="synonym">RvY_13114.1</name>
    <name evidence="3" type="ORF">RvY_13114</name>
</gene>
<feature type="region of interest" description="Disordered" evidence="2">
    <location>
        <begin position="28"/>
        <end position="103"/>
    </location>
</feature>
<name>A0A1D1VVD6_RAMVA</name>
<evidence type="ECO:0000256" key="2">
    <source>
        <dbReference type="SAM" id="MobiDB-lite"/>
    </source>
</evidence>
<keyword evidence="1" id="KW-0175">Coiled coil</keyword>